<dbReference type="CDD" id="cd06170">
    <property type="entry name" value="LuxR_C_like"/>
    <property type="match status" value="1"/>
</dbReference>
<dbReference type="GO" id="GO:0000160">
    <property type="term" value="P:phosphorelay signal transduction system"/>
    <property type="evidence" value="ECO:0007669"/>
    <property type="project" value="InterPro"/>
</dbReference>
<keyword evidence="2" id="KW-0238">DNA-binding</keyword>
<evidence type="ECO:0000259" key="5">
    <source>
        <dbReference type="PROSITE" id="PS50110"/>
    </source>
</evidence>
<accession>A0A4R0YXJ9</accession>
<dbReference type="Gene3D" id="3.40.50.2300">
    <property type="match status" value="1"/>
</dbReference>
<dbReference type="RefSeq" id="WP_131149898.1">
    <property type="nucleotide sequence ID" value="NZ_SJTG01000001.1"/>
</dbReference>
<evidence type="ECO:0000313" key="7">
    <source>
        <dbReference type="Proteomes" id="UP000291822"/>
    </source>
</evidence>
<dbReference type="Proteomes" id="UP000291822">
    <property type="component" value="Unassembled WGS sequence"/>
</dbReference>
<dbReference type="InterPro" id="IPR000792">
    <property type="entry name" value="Tscrpt_reg_LuxR_C"/>
</dbReference>
<dbReference type="Pfam" id="PF00072">
    <property type="entry name" value="Response_reg"/>
    <property type="match status" value="1"/>
</dbReference>
<dbReference type="PROSITE" id="PS00622">
    <property type="entry name" value="HTH_LUXR_1"/>
    <property type="match status" value="1"/>
</dbReference>
<dbReference type="PANTHER" id="PTHR43214:SF17">
    <property type="entry name" value="TRANSCRIPTIONAL REGULATORY PROTEIN RCSB"/>
    <property type="match status" value="1"/>
</dbReference>
<evidence type="ECO:0000256" key="2">
    <source>
        <dbReference type="ARBA" id="ARBA00023125"/>
    </source>
</evidence>
<dbReference type="InterPro" id="IPR036388">
    <property type="entry name" value="WH-like_DNA-bd_sf"/>
</dbReference>
<feature type="domain" description="HTH luxR-type" evidence="4">
    <location>
        <begin position="143"/>
        <end position="208"/>
    </location>
</feature>
<reference evidence="6 7" key="1">
    <citation type="submission" date="2019-02" db="EMBL/GenBank/DDBJ databases">
        <title>Dyella amyloliquefaciens sp. nov., isolated from forest soil.</title>
        <authorList>
            <person name="Gao Z.-H."/>
            <person name="Qiu L.-H."/>
        </authorList>
    </citation>
    <scope>NUCLEOTIDE SEQUENCE [LARGE SCALE GENOMIC DNA]</scope>
    <source>
        <strain evidence="6 7">KACC 12747</strain>
    </source>
</reference>
<gene>
    <name evidence="6" type="ORF">EZM97_08585</name>
</gene>
<comment type="caution">
    <text evidence="6">The sequence shown here is derived from an EMBL/GenBank/DDBJ whole genome shotgun (WGS) entry which is preliminary data.</text>
</comment>
<evidence type="ECO:0000313" key="6">
    <source>
        <dbReference type="EMBL" id="TCI13321.1"/>
    </source>
</evidence>
<keyword evidence="7" id="KW-1185">Reference proteome</keyword>
<dbReference type="PRINTS" id="PR00038">
    <property type="entry name" value="HTHLUXR"/>
</dbReference>
<dbReference type="PROSITE" id="PS50110">
    <property type="entry name" value="RESPONSE_REGULATORY"/>
    <property type="match status" value="1"/>
</dbReference>
<feature type="domain" description="Response regulatory" evidence="5">
    <location>
        <begin position="10"/>
        <end position="128"/>
    </location>
</feature>
<dbReference type="SMART" id="SM00448">
    <property type="entry name" value="REC"/>
    <property type="match status" value="1"/>
</dbReference>
<dbReference type="Pfam" id="PF00196">
    <property type="entry name" value="GerE"/>
    <property type="match status" value="1"/>
</dbReference>
<sequence length="217" mass="24314">MQMTPECPVRIALLDDHEFVLQGLTVQLERLPHCRVVGAFAQSRGLIDALDRLEVDLILLDYALSEGDADGLPLIRRLRRRHADKRILVVSGRDDVVTVNMILRAGAHGFFPKRQGARDIERAIQRVMRGHVYLPDKLADELGQTELASLTPREWEVLRCFLDGMSVSDIAAKFKRSLKTVSAQKSAAFRKLGIQSNAQLFKLQGTLMEQGGDEGRD</sequence>
<evidence type="ECO:0000256" key="3">
    <source>
        <dbReference type="PROSITE-ProRule" id="PRU00169"/>
    </source>
</evidence>
<name>A0A4R0YXJ9_9GAMM</name>
<dbReference type="AlphaFoldDB" id="A0A4R0YXJ9"/>
<keyword evidence="1 3" id="KW-0597">Phosphoprotein</keyword>
<dbReference type="PANTHER" id="PTHR43214">
    <property type="entry name" value="TWO-COMPONENT RESPONSE REGULATOR"/>
    <property type="match status" value="1"/>
</dbReference>
<evidence type="ECO:0000256" key="1">
    <source>
        <dbReference type="ARBA" id="ARBA00022553"/>
    </source>
</evidence>
<dbReference type="SUPFAM" id="SSF52172">
    <property type="entry name" value="CheY-like"/>
    <property type="match status" value="1"/>
</dbReference>
<dbReference type="SMART" id="SM00421">
    <property type="entry name" value="HTH_LUXR"/>
    <property type="match status" value="1"/>
</dbReference>
<dbReference type="GO" id="GO:0006355">
    <property type="term" value="P:regulation of DNA-templated transcription"/>
    <property type="evidence" value="ECO:0007669"/>
    <property type="project" value="InterPro"/>
</dbReference>
<dbReference type="SUPFAM" id="SSF46894">
    <property type="entry name" value="C-terminal effector domain of the bipartite response regulators"/>
    <property type="match status" value="1"/>
</dbReference>
<dbReference type="PROSITE" id="PS50043">
    <property type="entry name" value="HTH_LUXR_2"/>
    <property type="match status" value="1"/>
</dbReference>
<dbReference type="Gene3D" id="1.10.10.10">
    <property type="entry name" value="Winged helix-like DNA-binding domain superfamily/Winged helix DNA-binding domain"/>
    <property type="match status" value="1"/>
</dbReference>
<dbReference type="EMBL" id="SJTG01000001">
    <property type="protein sequence ID" value="TCI13321.1"/>
    <property type="molecule type" value="Genomic_DNA"/>
</dbReference>
<feature type="modified residue" description="4-aspartylphosphate" evidence="3">
    <location>
        <position position="61"/>
    </location>
</feature>
<dbReference type="InterPro" id="IPR001789">
    <property type="entry name" value="Sig_transdc_resp-reg_receiver"/>
</dbReference>
<proteinExistence type="predicted"/>
<evidence type="ECO:0000259" key="4">
    <source>
        <dbReference type="PROSITE" id="PS50043"/>
    </source>
</evidence>
<dbReference type="InterPro" id="IPR058245">
    <property type="entry name" value="NreC/VraR/RcsB-like_REC"/>
</dbReference>
<dbReference type="InterPro" id="IPR016032">
    <property type="entry name" value="Sig_transdc_resp-reg_C-effctor"/>
</dbReference>
<dbReference type="InterPro" id="IPR039420">
    <property type="entry name" value="WalR-like"/>
</dbReference>
<protein>
    <submittedName>
        <fullName evidence="6">Response regulator transcription factor</fullName>
    </submittedName>
</protein>
<dbReference type="CDD" id="cd17535">
    <property type="entry name" value="REC_NarL-like"/>
    <property type="match status" value="1"/>
</dbReference>
<dbReference type="InterPro" id="IPR011006">
    <property type="entry name" value="CheY-like_superfamily"/>
</dbReference>
<dbReference type="GO" id="GO:0003677">
    <property type="term" value="F:DNA binding"/>
    <property type="evidence" value="ECO:0007669"/>
    <property type="project" value="UniProtKB-KW"/>
</dbReference>
<organism evidence="6 7">
    <name type="scientific">Dyella soli</name>
    <dbReference type="NCBI Taxonomy" id="522319"/>
    <lineage>
        <taxon>Bacteria</taxon>
        <taxon>Pseudomonadati</taxon>
        <taxon>Pseudomonadota</taxon>
        <taxon>Gammaproteobacteria</taxon>
        <taxon>Lysobacterales</taxon>
        <taxon>Rhodanobacteraceae</taxon>
        <taxon>Dyella</taxon>
    </lineage>
</organism>